<proteinExistence type="predicted"/>
<comment type="caution">
    <text evidence="2">The sequence shown here is derived from an EMBL/GenBank/DDBJ whole genome shotgun (WGS) entry which is preliminary data.</text>
</comment>
<feature type="compositionally biased region" description="Low complexity" evidence="1">
    <location>
        <begin position="211"/>
        <end position="222"/>
    </location>
</feature>
<evidence type="ECO:0000256" key="1">
    <source>
        <dbReference type="SAM" id="MobiDB-lite"/>
    </source>
</evidence>
<feature type="region of interest" description="Disordered" evidence="1">
    <location>
        <begin position="284"/>
        <end position="358"/>
    </location>
</feature>
<feature type="compositionally biased region" description="Polar residues" evidence="1">
    <location>
        <begin position="163"/>
        <end position="185"/>
    </location>
</feature>
<feature type="compositionally biased region" description="Basic and acidic residues" evidence="1">
    <location>
        <begin position="199"/>
        <end position="208"/>
    </location>
</feature>
<feature type="compositionally biased region" description="Polar residues" evidence="1">
    <location>
        <begin position="112"/>
        <end position="124"/>
    </location>
</feature>
<name>A0ABD3H059_9MARC</name>
<feature type="compositionally biased region" description="Basic and acidic residues" evidence="1">
    <location>
        <begin position="284"/>
        <end position="293"/>
    </location>
</feature>
<protein>
    <submittedName>
        <fullName evidence="2">Uncharacterized protein</fullName>
    </submittedName>
</protein>
<evidence type="ECO:0000313" key="2">
    <source>
        <dbReference type="EMBL" id="KAL3683954.1"/>
    </source>
</evidence>
<feature type="region of interest" description="Disordered" evidence="1">
    <location>
        <begin position="20"/>
        <end position="130"/>
    </location>
</feature>
<dbReference type="AlphaFoldDB" id="A0ABD3H059"/>
<dbReference type="EMBL" id="JBJQOH010000006">
    <property type="protein sequence ID" value="KAL3683954.1"/>
    <property type="molecule type" value="Genomic_DNA"/>
</dbReference>
<reference evidence="2 3" key="1">
    <citation type="submission" date="2024-09" db="EMBL/GenBank/DDBJ databases">
        <title>Chromosome-scale assembly of Riccia sorocarpa.</title>
        <authorList>
            <person name="Paukszto L."/>
        </authorList>
    </citation>
    <scope>NUCLEOTIDE SEQUENCE [LARGE SCALE GENOMIC DNA]</scope>
    <source>
        <strain evidence="2">LP-2024</strain>
        <tissue evidence="2">Aerial parts of the thallus</tissue>
    </source>
</reference>
<gene>
    <name evidence="2" type="ORF">R1sor_001976</name>
</gene>
<feature type="region of interest" description="Disordered" evidence="1">
    <location>
        <begin position="144"/>
        <end position="226"/>
    </location>
</feature>
<sequence>MGDLLNRGIRRILVDGRERLRQAGRSPTANTVPVIKSVPDRTTGRSAPQMARSNEIRADYTTSGGNSARNCPSQDQGLQNPSVPGSSAQTKESSHDSELRANLVEVHVASPALSNPSKGQSGKRSLSPKLPATANQFSVLAEETEEIAGESNDPQEPEKRNSESPSFSQGSASSNPTGNPSTSAPLSHRDGAQIPEGEQAGRSKDVERNTSIIQGSISDSQSAEVHKVDDLDTLDPHALAMIALPTADPDIHHSSLDLSQLGDWAEVTDSDMVDAAARGVKGRFLADTEHTPDRGNVAKRRAKTSAAQGEGRSSNPQPPSGTQPYNVVSDHRIREGSGVPRPDPDPGKIPDTTNSGDRTSRILNELEDWALGPTIYIQHLGETAGAVPGPILPTPQAYETPLVNFSSYELPRG</sequence>
<organism evidence="2 3">
    <name type="scientific">Riccia sorocarpa</name>
    <dbReference type="NCBI Taxonomy" id="122646"/>
    <lineage>
        <taxon>Eukaryota</taxon>
        <taxon>Viridiplantae</taxon>
        <taxon>Streptophyta</taxon>
        <taxon>Embryophyta</taxon>
        <taxon>Marchantiophyta</taxon>
        <taxon>Marchantiopsida</taxon>
        <taxon>Marchantiidae</taxon>
        <taxon>Marchantiales</taxon>
        <taxon>Ricciaceae</taxon>
        <taxon>Riccia</taxon>
    </lineage>
</organism>
<keyword evidence="3" id="KW-1185">Reference proteome</keyword>
<feature type="compositionally biased region" description="Polar residues" evidence="1">
    <location>
        <begin position="305"/>
        <end position="315"/>
    </location>
</feature>
<evidence type="ECO:0000313" key="3">
    <source>
        <dbReference type="Proteomes" id="UP001633002"/>
    </source>
</evidence>
<feature type="compositionally biased region" description="Polar residues" evidence="1">
    <location>
        <begin position="60"/>
        <end position="91"/>
    </location>
</feature>
<dbReference type="Proteomes" id="UP001633002">
    <property type="component" value="Unassembled WGS sequence"/>
</dbReference>
<accession>A0ABD3H059</accession>